<dbReference type="InterPro" id="IPR036393">
    <property type="entry name" value="AceGlu_kinase-like_sf"/>
</dbReference>
<sequence>DDPSAQPIHEVEDISRLAVDTSTRGTQWGTGGMATKLTAGRIATAAGCTMVICNSSAPEAVVAVLEGQAAPALLYWAPRTDRNSWTLL</sequence>
<dbReference type="GO" id="GO:0005524">
    <property type="term" value="F:ATP binding"/>
    <property type="evidence" value="ECO:0007669"/>
    <property type="project" value="UniProtKB-KW"/>
</dbReference>
<proteinExistence type="predicted"/>
<keyword evidence="4" id="KW-0067">ATP-binding</keyword>
<dbReference type="InterPro" id="IPR019797">
    <property type="entry name" value="Glutamate_5-kinase_CS"/>
</dbReference>
<dbReference type="PANTHER" id="PTHR43654">
    <property type="entry name" value="GLUTAMATE 5-KINASE"/>
    <property type="match status" value="1"/>
</dbReference>
<feature type="non-terminal residue" evidence="5">
    <location>
        <position position="1"/>
    </location>
</feature>
<dbReference type="PANTHER" id="PTHR43654:SF3">
    <property type="entry name" value="GLUTAMATE 5-KINASE"/>
    <property type="match status" value="1"/>
</dbReference>
<reference evidence="5 6" key="1">
    <citation type="submission" date="2020-02" db="EMBL/GenBank/DDBJ databases">
        <title>Draft genome sequence of Haematococcus lacustris strain NIES-144.</title>
        <authorList>
            <person name="Morimoto D."/>
            <person name="Nakagawa S."/>
            <person name="Yoshida T."/>
            <person name="Sawayama S."/>
        </authorList>
    </citation>
    <scope>NUCLEOTIDE SEQUENCE [LARGE SCALE GENOMIC DNA]</scope>
    <source>
        <strain evidence="5 6">NIES-144</strain>
    </source>
</reference>
<evidence type="ECO:0000256" key="4">
    <source>
        <dbReference type="ARBA" id="ARBA00022840"/>
    </source>
</evidence>
<dbReference type="SUPFAM" id="SSF53633">
    <property type="entry name" value="Carbamate kinase-like"/>
    <property type="match status" value="1"/>
</dbReference>
<dbReference type="Proteomes" id="UP000485058">
    <property type="component" value="Unassembled WGS sequence"/>
</dbReference>
<dbReference type="AlphaFoldDB" id="A0A6A0AAZ8"/>
<gene>
    <name evidence="5" type="ORF">HaLaN_28755</name>
</gene>
<accession>A0A6A0AAZ8</accession>
<keyword evidence="6" id="KW-1185">Reference proteome</keyword>
<keyword evidence="3" id="KW-0418">Kinase</keyword>
<evidence type="ECO:0000313" key="6">
    <source>
        <dbReference type="Proteomes" id="UP000485058"/>
    </source>
</evidence>
<dbReference type="Gene3D" id="3.40.1160.10">
    <property type="entry name" value="Acetylglutamate kinase-like"/>
    <property type="match status" value="1"/>
</dbReference>
<evidence type="ECO:0000256" key="1">
    <source>
        <dbReference type="ARBA" id="ARBA00022679"/>
    </source>
</evidence>
<dbReference type="GO" id="GO:0004349">
    <property type="term" value="F:glutamate 5-kinase activity"/>
    <property type="evidence" value="ECO:0007669"/>
    <property type="project" value="InterPro"/>
</dbReference>
<evidence type="ECO:0000256" key="2">
    <source>
        <dbReference type="ARBA" id="ARBA00022741"/>
    </source>
</evidence>
<dbReference type="GO" id="GO:0005829">
    <property type="term" value="C:cytosol"/>
    <property type="evidence" value="ECO:0007669"/>
    <property type="project" value="TreeGrafter"/>
</dbReference>
<name>A0A6A0AAZ8_HAELA</name>
<keyword evidence="2" id="KW-0547">Nucleotide-binding</keyword>
<evidence type="ECO:0000313" key="5">
    <source>
        <dbReference type="EMBL" id="GFH29990.1"/>
    </source>
</evidence>
<organism evidence="5 6">
    <name type="scientific">Haematococcus lacustris</name>
    <name type="common">Green alga</name>
    <name type="synonym">Haematococcus pluvialis</name>
    <dbReference type="NCBI Taxonomy" id="44745"/>
    <lineage>
        <taxon>Eukaryota</taxon>
        <taxon>Viridiplantae</taxon>
        <taxon>Chlorophyta</taxon>
        <taxon>core chlorophytes</taxon>
        <taxon>Chlorophyceae</taxon>
        <taxon>CS clade</taxon>
        <taxon>Chlamydomonadales</taxon>
        <taxon>Haematococcaceae</taxon>
        <taxon>Haematococcus</taxon>
    </lineage>
</organism>
<evidence type="ECO:0000256" key="3">
    <source>
        <dbReference type="ARBA" id="ARBA00022777"/>
    </source>
</evidence>
<dbReference type="PROSITE" id="PS00902">
    <property type="entry name" value="GLUTAMATE_5_KINASE"/>
    <property type="match status" value="1"/>
</dbReference>
<protein>
    <submittedName>
        <fullName evidence="5">PUA domain-containing protein</fullName>
    </submittedName>
</protein>
<keyword evidence="1" id="KW-0808">Transferase</keyword>
<comment type="caution">
    <text evidence="5">The sequence shown here is derived from an EMBL/GenBank/DDBJ whole genome shotgun (WGS) entry which is preliminary data.</text>
</comment>
<dbReference type="EMBL" id="BLLF01004634">
    <property type="protein sequence ID" value="GFH29990.1"/>
    <property type="molecule type" value="Genomic_DNA"/>
</dbReference>